<feature type="transmembrane region" description="Helical" evidence="6">
    <location>
        <begin position="68"/>
        <end position="92"/>
    </location>
</feature>
<feature type="transmembrane region" description="Helical" evidence="6">
    <location>
        <begin position="160"/>
        <end position="192"/>
    </location>
</feature>
<evidence type="ECO:0000313" key="7">
    <source>
        <dbReference type="EMBL" id="OAS21265.1"/>
    </source>
</evidence>
<evidence type="ECO:0000256" key="6">
    <source>
        <dbReference type="SAM" id="Phobius"/>
    </source>
</evidence>
<dbReference type="InterPro" id="IPR002549">
    <property type="entry name" value="AI-2E-like"/>
</dbReference>
<reference evidence="7 8" key="1">
    <citation type="submission" date="2016-05" db="EMBL/GenBank/DDBJ databases">
        <title>Paenibacillus sp. 1ZS3-15 nov., isolated from the rhizosphere soil.</title>
        <authorList>
            <person name="Zhang X.X."/>
            <person name="Zhang J."/>
        </authorList>
    </citation>
    <scope>NUCLEOTIDE SEQUENCE [LARGE SCALE GENOMIC DNA]</scope>
    <source>
        <strain evidence="7 8">1ZS3-15</strain>
    </source>
</reference>
<dbReference type="GO" id="GO:0055085">
    <property type="term" value="P:transmembrane transport"/>
    <property type="evidence" value="ECO:0007669"/>
    <property type="project" value="TreeGrafter"/>
</dbReference>
<keyword evidence="3 6" id="KW-0812">Transmembrane</keyword>
<comment type="subcellular location">
    <subcellularLocation>
        <location evidence="1">Membrane</location>
        <topology evidence="1">Multi-pass membrane protein</topology>
    </subcellularLocation>
</comment>
<sequence>MGILNPRLVHQIFRGIWVAIILFLVAIAFYYIIPLIYPFIFGWIIALMLNPLVNFFQFKCKLPRWLSVSLSMILFAGAMVTIITLLVANIVVELGSLADTIQLQINRWVEEFNVFINSVTFQQWIERVNEFFENNPKYQETVNTNLSSTAGSIADVSKLVITYIFAALKAFLTSLPNIATITIIVMLATFFISKDWYGLIKRYKGIFSDVIVKTTKLIRTDLQKALFGYLRAQLILVSLTALVVIIGLLVLRVDYAITIGLLTGLADLMPYLGTGAVMVPWILYVFFAQGNIVLGIGLSVLYGVIVIARQIMEPKVLASSVGLDPLATLIAMFVGLKLFGLLGLIVGPVSLILITAFYRARIFHDITAYIHKGSAPPE</sequence>
<feature type="transmembrane region" description="Helical" evidence="6">
    <location>
        <begin position="39"/>
        <end position="56"/>
    </location>
</feature>
<proteinExistence type="inferred from homology"/>
<feature type="transmembrane region" description="Helical" evidence="6">
    <location>
        <begin position="281"/>
        <end position="304"/>
    </location>
</feature>
<dbReference type="PANTHER" id="PTHR21716">
    <property type="entry name" value="TRANSMEMBRANE PROTEIN"/>
    <property type="match status" value="1"/>
</dbReference>
<evidence type="ECO:0000256" key="5">
    <source>
        <dbReference type="ARBA" id="ARBA00023136"/>
    </source>
</evidence>
<accession>A0A198AJL1</accession>
<evidence type="ECO:0000313" key="8">
    <source>
        <dbReference type="Proteomes" id="UP000078454"/>
    </source>
</evidence>
<evidence type="ECO:0000256" key="3">
    <source>
        <dbReference type="ARBA" id="ARBA00022692"/>
    </source>
</evidence>
<organism evidence="7 8">
    <name type="scientific">Paenibacillus oryzisoli</name>
    <dbReference type="NCBI Taxonomy" id="1850517"/>
    <lineage>
        <taxon>Bacteria</taxon>
        <taxon>Bacillati</taxon>
        <taxon>Bacillota</taxon>
        <taxon>Bacilli</taxon>
        <taxon>Bacillales</taxon>
        <taxon>Paenibacillaceae</taxon>
        <taxon>Paenibacillus</taxon>
    </lineage>
</organism>
<dbReference type="Pfam" id="PF01594">
    <property type="entry name" value="AI-2E_transport"/>
    <property type="match status" value="1"/>
</dbReference>
<gene>
    <name evidence="7" type="ORF">A8708_30785</name>
</gene>
<evidence type="ECO:0000256" key="2">
    <source>
        <dbReference type="ARBA" id="ARBA00009773"/>
    </source>
</evidence>
<feature type="transmembrane region" description="Helical" evidence="6">
    <location>
        <begin position="340"/>
        <end position="358"/>
    </location>
</feature>
<evidence type="ECO:0000256" key="1">
    <source>
        <dbReference type="ARBA" id="ARBA00004141"/>
    </source>
</evidence>
<protein>
    <submittedName>
        <fullName evidence="7">Sporulation integral membrane protein YtvI</fullName>
    </submittedName>
</protein>
<dbReference type="PANTHER" id="PTHR21716:SF68">
    <property type="entry name" value="TRANSPORT PROTEIN YTVI-RELATED"/>
    <property type="match status" value="1"/>
</dbReference>
<dbReference type="OrthoDB" id="9774361at2"/>
<dbReference type="InterPro" id="IPR014227">
    <property type="entry name" value="YtvI-like"/>
</dbReference>
<dbReference type="Proteomes" id="UP000078454">
    <property type="component" value="Unassembled WGS sequence"/>
</dbReference>
<dbReference type="NCBIfam" id="TIGR02872">
    <property type="entry name" value="spore_ytvI"/>
    <property type="match status" value="1"/>
</dbReference>
<evidence type="ECO:0000256" key="4">
    <source>
        <dbReference type="ARBA" id="ARBA00022989"/>
    </source>
</evidence>
<comment type="similarity">
    <text evidence="2">Belongs to the autoinducer-2 exporter (AI-2E) (TC 2.A.86) family.</text>
</comment>
<keyword evidence="8" id="KW-1185">Reference proteome</keyword>
<dbReference type="EMBL" id="LYPB01000049">
    <property type="protein sequence ID" value="OAS21265.1"/>
    <property type="molecule type" value="Genomic_DNA"/>
</dbReference>
<name>A0A198AJL1_9BACL</name>
<dbReference type="STRING" id="1850517.A8708_30785"/>
<keyword evidence="4 6" id="KW-1133">Transmembrane helix</keyword>
<feature type="transmembrane region" description="Helical" evidence="6">
    <location>
        <begin position="234"/>
        <end position="261"/>
    </location>
</feature>
<comment type="caution">
    <text evidence="7">The sequence shown here is derived from an EMBL/GenBank/DDBJ whole genome shotgun (WGS) entry which is preliminary data.</text>
</comment>
<feature type="transmembrane region" description="Helical" evidence="6">
    <location>
        <begin position="12"/>
        <end position="33"/>
    </location>
</feature>
<keyword evidence="5 6" id="KW-0472">Membrane</keyword>
<dbReference type="GO" id="GO:0016020">
    <property type="term" value="C:membrane"/>
    <property type="evidence" value="ECO:0007669"/>
    <property type="project" value="UniProtKB-SubCell"/>
</dbReference>
<dbReference type="AlphaFoldDB" id="A0A198AJL1"/>